<evidence type="ECO:0000313" key="3">
    <source>
        <dbReference type="Proteomes" id="UP000641386"/>
    </source>
</evidence>
<evidence type="ECO:0000256" key="1">
    <source>
        <dbReference type="SAM" id="Phobius"/>
    </source>
</evidence>
<protein>
    <submittedName>
        <fullName evidence="2">Uncharacterized protein</fullName>
    </submittedName>
</protein>
<evidence type="ECO:0000313" key="2">
    <source>
        <dbReference type="EMBL" id="GHE88366.1"/>
    </source>
</evidence>
<reference evidence="2" key="1">
    <citation type="journal article" date="2014" name="Int. J. Syst. Evol. Microbiol.">
        <title>Complete genome sequence of Corynebacterium casei LMG S-19264T (=DSM 44701T), isolated from a smear-ripened cheese.</title>
        <authorList>
            <consortium name="US DOE Joint Genome Institute (JGI-PGF)"/>
            <person name="Walter F."/>
            <person name="Albersmeier A."/>
            <person name="Kalinowski J."/>
            <person name="Ruckert C."/>
        </authorList>
    </citation>
    <scope>NUCLEOTIDE SEQUENCE</scope>
    <source>
        <strain evidence="2">JCM 3302</strain>
    </source>
</reference>
<feature type="transmembrane region" description="Helical" evidence="1">
    <location>
        <begin position="272"/>
        <end position="295"/>
    </location>
</feature>
<name>A0A919A6C4_9ACTN</name>
<keyword evidence="1" id="KW-1133">Transmembrane helix</keyword>
<feature type="transmembrane region" description="Helical" evidence="1">
    <location>
        <begin position="190"/>
        <end position="210"/>
    </location>
</feature>
<comment type="caution">
    <text evidence="2">The sequence shown here is derived from an EMBL/GenBank/DDBJ whole genome shotgun (WGS) entry which is preliminary data.</text>
</comment>
<dbReference type="EMBL" id="BNBC01000026">
    <property type="protein sequence ID" value="GHE88366.1"/>
    <property type="molecule type" value="Genomic_DNA"/>
</dbReference>
<reference evidence="2" key="2">
    <citation type="submission" date="2020-09" db="EMBL/GenBank/DDBJ databases">
        <authorList>
            <person name="Sun Q."/>
            <person name="Ohkuma M."/>
        </authorList>
    </citation>
    <scope>NUCLEOTIDE SEQUENCE</scope>
    <source>
        <strain evidence="2">JCM 3302</strain>
    </source>
</reference>
<keyword evidence="1" id="KW-0472">Membrane</keyword>
<dbReference type="Proteomes" id="UP000641386">
    <property type="component" value="Unassembled WGS sequence"/>
</dbReference>
<proteinExistence type="predicted"/>
<sequence length="354" mass="37768">MAATDWISGKWARLRGRDRGEPDADADVAGKRKSSWAQRTTAHVAHLQALLNRREEVSDLSTGDQKIAEKIETHLAVARNAAGGWKTPISILTGSRIDRAYSNIHKAEVKLLKLVPEDEGELKWAGTVVLAQARQHLGPNDPRLVALEDRLKNGSQEMVPDLKELAVATLLAAHEAEEAERAQARSFRNILLAAVMATSFVAALFILWNFKGNSVMSTLLCFTPPQGQVCPTGKGGSRVDALLVEGVGAGAAALAGSLAIRKIQGTTTPYSIPAMLVLLRLPVGALSALFGIMLINGRVIPGLSNLDSTSQIAAWAIIFGVAQESLTRMIDAQGNKVLGNVRGPERGIEGGENT</sequence>
<accession>A0A919A6C4</accession>
<gene>
    <name evidence="2" type="ORF">GCM10014715_51140</name>
</gene>
<organism evidence="2 3">
    <name type="scientific">Streptomyces spiralis</name>
    <dbReference type="NCBI Taxonomy" id="66376"/>
    <lineage>
        <taxon>Bacteria</taxon>
        <taxon>Bacillati</taxon>
        <taxon>Actinomycetota</taxon>
        <taxon>Actinomycetes</taxon>
        <taxon>Kitasatosporales</taxon>
        <taxon>Streptomycetaceae</taxon>
        <taxon>Streptomyces</taxon>
    </lineage>
</organism>
<dbReference type="RefSeq" id="WP_189903867.1">
    <property type="nucleotide sequence ID" value="NZ_BNBC01000026.1"/>
</dbReference>
<feature type="transmembrane region" description="Helical" evidence="1">
    <location>
        <begin position="241"/>
        <end position="260"/>
    </location>
</feature>
<keyword evidence="1" id="KW-0812">Transmembrane</keyword>
<keyword evidence="3" id="KW-1185">Reference proteome</keyword>
<dbReference type="AlphaFoldDB" id="A0A919A6C4"/>